<evidence type="ECO:0000259" key="1">
    <source>
        <dbReference type="Pfam" id="PF13966"/>
    </source>
</evidence>
<comment type="caution">
    <text evidence="2">The sequence shown here is derived from an EMBL/GenBank/DDBJ whole genome shotgun (WGS) entry which is preliminary data.</text>
</comment>
<feature type="domain" description="Reverse transcriptase zinc-binding" evidence="1">
    <location>
        <begin position="24"/>
        <end position="89"/>
    </location>
</feature>
<sequence length="195" mass="22629">MDFRGWAVHNSGCTCVATTPSTQVPWRWLLGGKFKIPRHDFILWLALLERLSTLDRLWMMEQDSGCVLCGRLHMESHDHLFFKCPFSSHCISLLKAAVRFQWLDVRWARATTWASKRWRGSHLLNAAARTLLASLVYHIWSERNRRRFSSTASSAPIVARKAIEDVKLRILSTSVPPSLQRSVLYRIWKLPSDRN</sequence>
<reference evidence="2" key="2">
    <citation type="journal article" date="2024" name="Plant">
        <title>Genomic evolution and insights into agronomic trait innovations of Sesamum species.</title>
        <authorList>
            <person name="Miao H."/>
            <person name="Wang L."/>
            <person name="Qu L."/>
            <person name="Liu H."/>
            <person name="Sun Y."/>
            <person name="Le M."/>
            <person name="Wang Q."/>
            <person name="Wei S."/>
            <person name="Zheng Y."/>
            <person name="Lin W."/>
            <person name="Duan Y."/>
            <person name="Cao H."/>
            <person name="Xiong S."/>
            <person name="Wang X."/>
            <person name="Wei L."/>
            <person name="Li C."/>
            <person name="Ma Q."/>
            <person name="Ju M."/>
            <person name="Zhao R."/>
            <person name="Li G."/>
            <person name="Mu C."/>
            <person name="Tian Q."/>
            <person name="Mei H."/>
            <person name="Zhang T."/>
            <person name="Gao T."/>
            <person name="Zhang H."/>
        </authorList>
    </citation>
    <scope>NUCLEOTIDE SEQUENCE</scope>
    <source>
        <strain evidence="2">G02</strain>
    </source>
</reference>
<proteinExistence type="predicted"/>
<reference evidence="2" key="1">
    <citation type="submission" date="2020-06" db="EMBL/GenBank/DDBJ databases">
        <authorList>
            <person name="Li T."/>
            <person name="Hu X."/>
            <person name="Zhang T."/>
            <person name="Song X."/>
            <person name="Zhang H."/>
            <person name="Dai N."/>
            <person name="Sheng W."/>
            <person name="Hou X."/>
            <person name="Wei L."/>
        </authorList>
    </citation>
    <scope>NUCLEOTIDE SEQUENCE</scope>
    <source>
        <strain evidence="2">G02</strain>
        <tissue evidence="2">Leaf</tissue>
    </source>
</reference>
<organism evidence="2">
    <name type="scientific">Sesamum radiatum</name>
    <name type="common">Black benniseed</name>
    <dbReference type="NCBI Taxonomy" id="300843"/>
    <lineage>
        <taxon>Eukaryota</taxon>
        <taxon>Viridiplantae</taxon>
        <taxon>Streptophyta</taxon>
        <taxon>Embryophyta</taxon>
        <taxon>Tracheophyta</taxon>
        <taxon>Spermatophyta</taxon>
        <taxon>Magnoliopsida</taxon>
        <taxon>eudicotyledons</taxon>
        <taxon>Gunneridae</taxon>
        <taxon>Pentapetalae</taxon>
        <taxon>asterids</taxon>
        <taxon>lamiids</taxon>
        <taxon>Lamiales</taxon>
        <taxon>Pedaliaceae</taxon>
        <taxon>Sesamum</taxon>
    </lineage>
</organism>
<dbReference type="Pfam" id="PF13966">
    <property type="entry name" value="zf-RVT"/>
    <property type="match status" value="1"/>
</dbReference>
<name>A0AAW2JGY5_SESRA</name>
<evidence type="ECO:0000313" key="2">
    <source>
        <dbReference type="EMBL" id="KAL0292810.1"/>
    </source>
</evidence>
<dbReference type="PANTHER" id="PTHR33116">
    <property type="entry name" value="REVERSE TRANSCRIPTASE ZINC-BINDING DOMAIN-CONTAINING PROTEIN-RELATED-RELATED"/>
    <property type="match status" value="1"/>
</dbReference>
<dbReference type="InterPro" id="IPR026960">
    <property type="entry name" value="RVT-Znf"/>
</dbReference>
<accession>A0AAW2JGY5</accession>
<dbReference type="EMBL" id="JACGWJ010000387">
    <property type="protein sequence ID" value="KAL0292810.1"/>
    <property type="molecule type" value="Genomic_DNA"/>
</dbReference>
<dbReference type="PANTHER" id="PTHR33116:SF84">
    <property type="entry name" value="RNA-DIRECTED DNA POLYMERASE"/>
    <property type="match status" value="1"/>
</dbReference>
<protein>
    <recommendedName>
        <fullName evidence="1">Reverse transcriptase zinc-binding domain-containing protein</fullName>
    </recommendedName>
</protein>
<gene>
    <name evidence="2" type="ORF">Sradi_6971700</name>
</gene>
<dbReference type="AlphaFoldDB" id="A0AAW2JGY5"/>